<dbReference type="Proteomes" id="UP000600071">
    <property type="component" value="Unassembled WGS sequence"/>
</dbReference>
<dbReference type="PANTHER" id="PTHR22798">
    <property type="entry name" value="MCT-1 PROTEIN"/>
    <property type="match status" value="1"/>
</dbReference>
<dbReference type="Gene3D" id="2.30.130.10">
    <property type="entry name" value="PUA domain"/>
    <property type="match status" value="1"/>
</dbReference>
<organism evidence="2 3">
    <name type="scientific">Pyrodictium delaneyi</name>
    <dbReference type="NCBI Taxonomy" id="1273541"/>
    <lineage>
        <taxon>Archaea</taxon>
        <taxon>Thermoproteota</taxon>
        <taxon>Thermoprotei</taxon>
        <taxon>Desulfurococcales</taxon>
        <taxon>Pyrodictiaceae</taxon>
        <taxon>Pyrodictium</taxon>
    </lineage>
</organism>
<dbReference type="InterPro" id="IPR016437">
    <property type="entry name" value="MCT-1/Tma20"/>
</dbReference>
<dbReference type="AlphaFoldDB" id="A0A832ZX37"/>
<comment type="caution">
    <text evidence="2">The sequence shown here is derived from an EMBL/GenBank/DDBJ whole genome shotgun (WGS) entry which is preliminary data.</text>
</comment>
<dbReference type="SMART" id="SM00359">
    <property type="entry name" value="PUA"/>
    <property type="match status" value="1"/>
</dbReference>
<evidence type="ECO:0000259" key="1">
    <source>
        <dbReference type="SMART" id="SM00359"/>
    </source>
</evidence>
<name>A0A832ZX37_9CREN</name>
<dbReference type="Pfam" id="PF09183">
    <property type="entry name" value="DUF1947"/>
    <property type="match status" value="1"/>
</dbReference>
<protein>
    <submittedName>
        <fullName evidence="2">DUF1947 domain-containing protein</fullName>
    </submittedName>
</protein>
<proteinExistence type="predicted"/>
<dbReference type="PROSITE" id="PS50890">
    <property type="entry name" value="PUA"/>
    <property type="match status" value="1"/>
</dbReference>
<gene>
    <name evidence="2" type="ORF">EYH50_04800</name>
</gene>
<dbReference type="Pfam" id="PF01472">
    <property type="entry name" value="PUA"/>
    <property type="match status" value="1"/>
</dbReference>
<dbReference type="GO" id="GO:0001731">
    <property type="term" value="P:formation of translation preinitiation complex"/>
    <property type="evidence" value="ECO:0007669"/>
    <property type="project" value="TreeGrafter"/>
</dbReference>
<feature type="domain" description="PUA" evidence="1">
    <location>
        <begin position="76"/>
        <end position="151"/>
    </location>
</feature>
<dbReference type="InterPro" id="IPR022430">
    <property type="entry name" value="CHP03684"/>
</dbReference>
<dbReference type="InterPro" id="IPR015947">
    <property type="entry name" value="PUA-like_sf"/>
</dbReference>
<dbReference type="Gene3D" id="3.10.450.120">
    <property type="entry name" value="Pre-PUA domain, domain 1"/>
    <property type="match status" value="1"/>
</dbReference>
<dbReference type="InterPro" id="IPR002478">
    <property type="entry name" value="PUA"/>
</dbReference>
<reference evidence="2" key="1">
    <citation type="journal article" date="2020" name="ISME J.">
        <title>Gammaproteobacteria mediating utilization of methyl-, sulfur- and petroleum organic compounds in deep ocean hydrothermal plumes.</title>
        <authorList>
            <person name="Zhou Z."/>
            <person name="Liu Y."/>
            <person name="Pan J."/>
            <person name="Cron B.R."/>
            <person name="Toner B.M."/>
            <person name="Anantharaman K."/>
            <person name="Breier J.A."/>
            <person name="Dick G.J."/>
            <person name="Li M."/>
        </authorList>
    </citation>
    <scope>NUCLEOTIDE SEQUENCE</scope>
    <source>
        <strain evidence="2">SZUA-1523</strain>
    </source>
</reference>
<dbReference type="InterPro" id="IPR015266">
    <property type="entry name" value="DUF1947"/>
</dbReference>
<evidence type="ECO:0000313" key="3">
    <source>
        <dbReference type="Proteomes" id="UP000600071"/>
    </source>
</evidence>
<accession>A0A832ZX37</accession>
<sequence length="161" mass="18643">MRRWVLSKKDKKQLVKRLTELYPRFDASSIGNVEIAVEDDIKLYIVDSIPAFIDLDGMLIPHLKLLLRHGYREWLPYIVVDQGAVRPISRGADLMRPGIQEIPTEFKENSIVVITEPSRQLPLAVHQSFYSSQEIAIMEKGRVTKKLHNLGDRFWKFAETL</sequence>
<dbReference type="PIRSF" id="PIRSF005067">
    <property type="entry name" value="Tma_RNA-bind_prd"/>
    <property type="match status" value="1"/>
</dbReference>
<dbReference type="InterPro" id="IPR036974">
    <property type="entry name" value="PUA_sf"/>
</dbReference>
<dbReference type="NCBIfam" id="TIGR03684">
    <property type="entry name" value="arCOG00985"/>
    <property type="match status" value="1"/>
</dbReference>
<dbReference type="SUPFAM" id="SSF88697">
    <property type="entry name" value="PUA domain-like"/>
    <property type="match status" value="1"/>
</dbReference>
<evidence type="ECO:0000313" key="2">
    <source>
        <dbReference type="EMBL" id="HIQ24344.1"/>
    </source>
</evidence>
<dbReference type="GO" id="GO:0003723">
    <property type="term" value="F:RNA binding"/>
    <property type="evidence" value="ECO:0007669"/>
    <property type="project" value="InterPro"/>
</dbReference>
<dbReference type="InterPro" id="IPR004521">
    <property type="entry name" value="Uncharacterised_CHP00451"/>
</dbReference>
<dbReference type="PANTHER" id="PTHR22798:SF0">
    <property type="entry name" value="MALIGNANT T-CELL-AMPLIFIED SEQUENCE 1"/>
    <property type="match status" value="1"/>
</dbReference>
<dbReference type="EMBL" id="DQVR01000107">
    <property type="protein sequence ID" value="HIQ24344.1"/>
    <property type="molecule type" value="Genomic_DNA"/>
</dbReference>
<dbReference type="NCBIfam" id="TIGR00451">
    <property type="entry name" value="unchar_dom_2"/>
    <property type="match status" value="1"/>
</dbReference>